<comment type="caution">
    <text evidence="3">The sequence shown here is derived from an EMBL/GenBank/DDBJ whole genome shotgun (WGS) entry which is preliminary data.</text>
</comment>
<dbReference type="EMBL" id="NVWI01000001">
    <property type="protein sequence ID" value="PCJ43349.1"/>
    <property type="molecule type" value="Genomic_DNA"/>
</dbReference>
<organism evidence="3 4">
    <name type="scientific">SAR86 cluster bacterium</name>
    <dbReference type="NCBI Taxonomy" id="2030880"/>
    <lineage>
        <taxon>Bacteria</taxon>
        <taxon>Pseudomonadati</taxon>
        <taxon>Pseudomonadota</taxon>
        <taxon>Gammaproteobacteria</taxon>
        <taxon>SAR86 cluster</taxon>
    </lineage>
</organism>
<name>A0A2A5CHK0_9GAMM</name>
<keyword evidence="1" id="KW-0472">Membrane</keyword>
<proteinExistence type="predicted"/>
<dbReference type="SUPFAM" id="SSF52540">
    <property type="entry name" value="P-loop containing nucleoside triphosphate hydrolases"/>
    <property type="match status" value="1"/>
</dbReference>
<dbReference type="NCBIfam" id="TIGR03754">
    <property type="entry name" value="conj_TOL_TraD"/>
    <property type="match status" value="1"/>
</dbReference>
<dbReference type="Gene3D" id="3.40.50.300">
    <property type="entry name" value="P-loop containing nucleotide triphosphate hydrolases"/>
    <property type="match status" value="2"/>
</dbReference>
<protein>
    <submittedName>
        <fullName evidence="3">Conjugative coupling factor TraD, PFGI-1 class</fullName>
    </submittedName>
</protein>
<evidence type="ECO:0000313" key="4">
    <source>
        <dbReference type="Proteomes" id="UP000228987"/>
    </source>
</evidence>
<dbReference type="InterPro" id="IPR022458">
    <property type="entry name" value="Conjugative_coupling_TraG/TraD"/>
</dbReference>
<evidence type="ECO:0000259" key="2">
    <source>
        <dbReference type="Pfam" id="PF12696"/>
    </source>
</evidence>
<feature type="transmembrane region" description="Helical" evidence="1">
    <location>
        <begin position="9"/>
        <end position="30"/>
    </location>
</feature>
<dbReference type="AlphaFoldDB" id="A0A2A5CHK0"/>
<feature type="transmembrane region" description="Helical" evidence="1">
    <location>
        <begin position="293"/>
        <end position="311"/>
    </location>
</feature>
<evidence type="ECO:0000313" key="3">
    <source>
        <dbReference type="EMBL" id="PCJ43349.1"/>
    </source>
</evidence>
<feature type="domain" description="TraD/TraG TraM recognition site" evidence="2">
    <location>
        <begin position="509"/>
        <end position="632"/>
    </location>
</feature>
<dbReference type="InterPro" id="IPR027417">
    <property type="entry name" value="P-loop_NTPase"/>
</dbReference>
<feature type="transmembrane region" description="Helical" evidence="1">
    <location>
        <begin position="36"/>
        <end position="57"/>
    </location>
</feature>
<reference evidence="4" key="1">
    <citation type="submission" date="2017-08" db="EMBL/GenBank/DDBJ databases">
        <title>A dynamic microbial community with high functional redundancy inhabits the cold, oxic subseafloor aquifer.</title>
        <authorList>
            <person name="Tully B.J."/>
            <person name="Wheat C.G."/>
            <person name="Glazer B.T."/>
            <person name="Huber J.A."/>
        </authorList>
    </citation>
    <scope>NUCLEOTIDE SEQUENCE [LARGE SCALE GENOMIC DNA]</scope>
</reference>
<sequence length="688" mass="76619">MTDKYEIEVLLRPPVELASAAVSFCAAGIVFKAPEIVMMTPSVALISGSCLVVLGCWRGRQGWKILRYQRHLKRSPRYAMSSKSIPVSQRVLFLGRGFRWNQTHTERLYAARDKRAEQYLQINRLTQWIRRMEVICENTPFIRILFRFTAIDSVLNPVRPAPPVGGDPVIHGVGFGAETNATMPLMDRVGHLIVVARTRHGKTRLAEILTTQDIHRGNNCVIVLDPKGDADYLKRIYIETKRAGRKLIVFHLGYPELSASYNAIGSFSSITEVASRIASQLSGEGDAAAFREFVWLFVNIIAVAIAGLNEIPDFQKIRRYMSDIDPLLIAYGHHWLEENGNEDWQEELKKVRKEVHIKTVPKGEQGKHPDAIALVRYLKTQGELDQVLEGLVSVFRYDREYFQKITIAVKPFLEKLTTGNIASILSPNPVDHENSNNRLEWGDAIRDEAVVYVGLDALTNPEVASAVGASMFSDLTSLAGHIYKYGIEKPGQQSTNKTKRQPAIIIHGDEFSDLIGPQFKTLINKSGGAGYELNLYTQTWSDPIAELGSEAKAGQIAGNIGTMIIMGVKEISTCEMFTKQLPEVSVSEIMAVSGVTDTPASDGSFGFTSNNQDRISISRVPMIAPADVIALPKGQAFVLLKGSELWKIRIPLPSKADDEALPDDLGEMLHAMRKNYSSVIDWQSYHQR</sequence>
<keyword evidence="1" id="KW-0812">Transmembrane</keyword>
<evidence type="ECO:0000256" key="1">
    <source>
        <dbReference type="SAM" id="Phobius"/>
    </source>
</evidence>
<dbReference type="Proteomes" id="UP000228987">
    <property type="component" value="Unassembled WGS sequence"/>
</dbReference>
<dbReference type="NCBIfam" id="TIGR03743">
    <property type="entry name" value="SXT_TraD"/>
    <property type="match status" value="1"/>
</dbReference>
<dbReference type="InterPro" id="IPR032689">
    <property type="entry name" value="TraG-D_C"/>
</dbReference>
<accession>A0A2A5CHK0</accession>
<dbReference type="InterPro" id="IPR022503">
    <property type="entry name" value="Conj_coupling_TraG/TraD_PFGI-1"/>
</dbReference>
<keyword evidence="1" id="KW-1133">Transmembrane helix</keyword>
<dbReference type="Pfam" id="PF12696">
    <property type="entry name" value="TraG-D_C"/>
    <property type="match status" value="1"/>
</dbReference>
<gene>
    <name evidence="3" type="primary">traD</name>
    <name evidence="3" type="ORF">COA71_00300</name>
</gene>